<name>A0A1G7Z1J6_9SPHI</name>
<proteinExistence type="predicted"/>
<gene>
    <name evidence="2" type="ORF">SAMN05421827_11532</name>
</gene>
<protein>
    <submittedName>
        <fullName evidence="2">Uncharacterized protein</fullName>
    </submittedName>
</protein>
<evidence type="ECO:0000256" key="1">
    <source>
        <dbReference type="SAM" id="MobiDB-lite"/>
    </source>
</evidence>
<dbReference type="STRING" id="405671.SAMN05421827_11532"/>
<accession>A0A1G7Z1J6</accession>
<keyword evidence="3" id="KW-1185">Reference proteome</keyword>
<evidence type="ECO:0000313" key="2">
    <source>
        <dbReference type="EMBL" id="SDH02583.1"/>
    </source>
</evidence>
<feature type="region of interest" description="Disordered" evidence="1">
    <location>
        <begin position="1"/>
        <end position="23"/>
    </location>
</feature>
<evidence type="ECO:0000313" key="3">
    <source>
        <dbReference type="Proteomes" id="UP000199643"/>
    </source>
</evidence>
<dbReference type="Proteomes" id="UP000199643">
    <property type="component" value="Unassembled WGS sequence"/>
</dbReference>
<sequence length="137" mass="15661">MDREELLSATPEDGGASQQKQESPLISLEKDLEFYADAIKEVSIEIMVEGISAYPIFIAHQHEVNLGEVILNKEELNTNWTIQASTLEEFVEKGIISKEKREPFLKVYKKPEDFMCVFVIVPEGANFIYYPYKKGRG</sequence>
<dbReference type="EMBL" id="FNCH01000015">
    <property type="protein sequence ID" value="SDH02583.1"/>
    <property type="molecule type" value="Genomic_DNA"/>
</dbReference>
<reference evidence="3" key="1">
    <citation type="submission" date="2016-10" db="EMBL/GenBank/DDBJ databases">
        <authorList>
            <person name="Varghese N."/>
            <person name="Submissions S."/>
        </authorList>
    </citation>
    <scope>NUCLEOTIDE SEQUENCE [LARGE SCALE GENOMIC DNA]</scope>
    <source>
        <strain evidence="3">DSM 17933</strain>
    </source>
</reference>
<dbReference type="AlphaFoldDB" id="A0A1G7Z1J6"/>
<dbReference type="RefSeq" id="WP_090502129.1">
    <property type="nucleotide sequence ID" value="NZ_FNCH01000015.1"/>
</dbReference>
<organism evidence="2 3">
    <name type="scientific">Pedobacter terrae</name>
    <dbReference type="NCBI Taxonomy" id="405671"/>
    <lineage>
        <taxon>Bacteria</taxon>
        <taxon>Pseudomonadati</taxon>
        <taxon>Bacteroidota</taxon>
        <taxon>Sphingobacteriia</taxon>
        <taxon>Sphingobacteriales</taxon>
        <taxon>Sphingobacteriaceae</taxon>
        <taxon>Pedobacter</taxon>
    </lineage>
</organism>
<dbReference type="OrthoDB" id="880708at2"/>